<name>U2P7T3_9BACT</name>
<organism evidence="5 6">
    <name type="scientific">Segatella baroniae F0067</name>
    <dbReference type="NCBI Taxonomy" id="1115809"/>
    <lineage>
        <taxon>Bacteria</taxon>
        <taxon>Pseudomonadati</taxon>
        <taxon>Bacteroidota</taxon>
        <taxon>Bacteroidia</taxon>
        <taxon>Bacteroidales</taxon>
        <taxon>Prevotellaceae</taxon>
        <taxon>Segatella</taxon>
    </lineage>
</organism>
<feature type="domain" description="Cyclic nucleotide-binding" evidence="4">
    <location>
        <begin position="15"/>
        <end position="120"/>
    </location>
</feature>
<dbReference type="InterPro" id="IPR012318">
    <property type="entry name" value="HTH_CRP"/>
</dbReference>
<evidence type="ECO:0000256" key="1">
    <source>
        <dbReference type="ARBA" id="ARBA00023015"/>
    </source>
</evidence>
<dbReference type="GO" id="GO:0003700">
    <property type="term" value="F:DNA-binding transcription factor activity"/>
    <property type="evidence" value="ECO:0007669"/>
    <property type="project" value="TreeGrafter"/>
</dbReference>
<evidence type="ECO:0000313" key="5">
    <source>
        <dbReference type="EMBL" id="ERK39764.1"/>
    </source>
</evidence>
<dbReference type="AlphaFoldDB" id="U2P7T3"/>
<dbReference type="InterPro" id="IPR050397">
    <property type="entry name" value="Env_Response_Regulators"/>
</dbReference>
<dbReference type="SMART" id="SM00100">
    <property type="entry name" value="cNMP"/>
    <property type="match status" value="1"/>
</dbReference>
<dbReference type="InterPro" id="IPR036390">
    <property type="entry name" value="WH_DNA-bd_sf"/>
</dbReference>
<keyword evidence="3" id="KW-0804">Transcription</keyword>
<accession>U2P7T3</accession>
<dbReference type="SUPFAM" id="SSF51206">
    <property type="entry name" value="cAMP-binding domain-like"/>
    <property type="match status" value="1"/>
</dbReference>
<dbReference type="Proteomes" id="UP000016648">
    <property type="component" value="Unassembled WGS sequence"/>
</dbReference>
<dbReference type="RefSeq" id="WP_021588893.1">
    <property type="nucleotide sequence ID" value="NZ_AWEY01000008.1"/>
</dbReference>
<reference evidence="5 6" key="1">
    <citation type="submission" date="2013-08" db="EMBL/GenBank/DDBJ databases">
        <authorList>
            <person name="Durkin A.S."/>
            <person name="Haft D.R."/>
            <person name="McCorrison J."/>
            <person name="Torralba M."/>
            <person name="Gillis M."/>
            <person name="Haft D.H."/>
            <person name="Methe B."/>
            <person name="Sutton G."/>
            <person name="Nelson K.E."/>
        </authorList>
    </citation>
    <scope>NUCLEOTIDE SEQUENCE [LARGE SCALE GENOMIC DNA]</scope>
    <source>
        <strain evidence="5 6">F0067</strain>
    </source>
</reference>
<keyword evidence="1" id="KW-0805">Transcription regulation</keyword>
<dbReference type="GO" id="GO:0003677">
    <property type="term" value="F:DNA binding"/>
    <property type="evidence" value="ECO:0007669"/>
    <property type="project" value="UniProtKB-KW"/>
</dbReference>
<dbReference type="PATRIC" id="fig|1115809.3.peg.474"/>
<dbReference type="CDD" id="cd00038">
    <property type="entry name" value="CAP_ED"/>
    <property type="match status" value="1"/>
</dbReference>
<dbReference type="Pfam" id="PF00027">
    <property type="entry name" value="cNMP_binding"/>
    <property type="match status" value="1"/>
</dbReference>
<comment type="caution">
    <text evidence="5">The sequence shown here is derived from an EMBL/GenBank/DDBJ whole genome shotgun (WGS) entry which is preliminary data.</text>
</comment>
<dbReference type="PROSITE" id="PS50042">
    <property type="entry name" value="CNMP_BINDING_3"/>
    <property type="match status" value="1"/>
</dbReference>
<keyword evidence="6" id="KW-1185">Reference proteome</keyword>
<evidence type="ECO:0000256" key="2">
    <source>
        <dbReference type="ARBA" id="ARBA00023125"/>
    </source>
</evidence>
<dbReference type="InterPro" id="IPR018490">
    <property type="entry name" value="cNMP-bd_dom_sf"/>
</dbReference>
<proteinExistence type="predicted"/>
<dbReference type="InterPro" id="IPR014710">
    <property type="entry name" value="RmlC-like_jellyroll"/>
</dbReference>
<dbReference type="InterPro" id="IPR000595">
    <property type="entry name" value="cNMP-bd_dom"/>
</dbReference>
<dbReference type="EMBL" id="AWEY01000008">
    <property type="protein sequence ID" value="ERK39764.1"/>
    <property type="molecule type" value="Genomic_DNA"/>
</dbReference>
<protein>
    <submittedName>
        <fullName evidence="5">Cyclic nucleotide-binding domain protein</fullName>
    </submittedName>
</protein>
<dbReference type="PANTHER" id="PTHR24567">
    <property type="entry name" value="CRP FAMILY TRANSCRIPTIONAL REGULATORY PROTEIN"/>
    <property type="match status" value="1"/>
</dbReference>
<evidence type="ECO:0000313" key="6">
    <source>
        <dbReference type="Proteomes" id="UP000016648"/>
    </source>
</evidence>
<dbReference type="SUPFAM" id="SSF46785">
    <property type="entry name" value="Winged helix' DNA-binding domain"/>
    <property type="match status" value="1"/>
</dbReference>
<keyword evidence="2" id="KW-0238">DNA-binding</keyword>
<sequence length="222" mass="25446">MEGIGLYNRLLELPLFLGLNESDLETIVERTKLGFQKYHKGQTIVREGDMCCSTYLLQAGRLEVTTCSDDHSYEIKEVMTAPDILQPENLFGLRQRYTKTFVALEQCNFITIDKAEILQLADSYNIFKINLLNLLSAQIQKLRQKNYRQAPATLAEHIVRFIADRCLRPAGSVTFKIKMSHLAKEMNDSRLDVSKVLNELQAQGLVHLSRGRIEIPQLEKLF</sequence>
<dbReference type="Gene3D" id="2.60.120.10">
    <property type="entry name" value="Jelly Rolls"/>
    <property type="match status" value="1"/>
</dbReference>
<dbReference type="PANTHER" id="PTHR24567:SF26">
    <property type="entry name" value="REGULATORY PROTEIN YEIL"/>
    <property type="match status" value="1"/>
</dbReference>
<gene>
    <name evidence="5" type="ORF">HMPREF9135_0010</name>
</gene>
<evidence type="ECO:0000259" key="4">
    <source>
        <dbReference type="PROSITE" id="PS50042"/>
    </source>
</evidence>
<dbReference type="Pfam" id="PF13545">
    <property type="entry name" value="HTH_Crp_2"/>
    <property type="match status" value="1"/>
</dbReference>
<evidence type="ECO:0000256" key="3">
    <source>
        <dbReference type="ARBA" id="ARBA00023163"/>
    </source>
</evidence>
<dbReference type="GO" id="GO:0005829">
    <property type="term" value="C:cytosol"/>
    <property type="evidence" value="ECO:0007669"/>
    <property type="project" value="TreeGrafter"/>
</dbReference>